<accession>A0AAV7VE57</accession>
<evidence type="ECO:0000313" key="3">
    <source>
        <dbReference type="Proteomes" id="UP001066276"/>
    </source>
</evidence>
<reference evidence="2" key="1">
    <citation type="journal article" date="2022" name="bioRxiv">
        <title>Sequencing and chromosome-scale assembly of the giantPleurodeles waltlgenome.</title>
        <authorList>
            <person name="Brown T."/>
            <person name="Elewa A."/>
            <person name="Iarovenko S."/>
            <person name="Subramanian E."/>
            <person name="Araus A.J."/>
            <person name="Petzold A."/>
            <person name="Susuki M."/>
            <person name="Suzuki K.-i.T."/>
            <person name="Hayashi T."/>
            <person name="Toyoda A."/>
            <person name="Oliveira C."/>
            <person name="Osipova E."/>
            <person name="Leigh N.D."/>
            <person name="Simon A."/>
            <person name="Yun M.H."/>
        </authorList>
    </citation>
    <scope>NUCLEOTIDE SEQUENCE</scope>
    <source>
        <strain evidence="2">20211129_DDA</strain>
        <tissue evidence="2">Liver</tissue>
    </source>
</reference>
<dbReference type="AlphaFoldDB" id="A0AAV7VE57"/>
<name>A0AAV7VE57_PLEWA</name>
<organism evidence="2 3">
    <name type="scientific">Pleurodeles waltl</name>
    <name type="common">Iberian ribbed newt</name>
    <dbReference type="NCBI Taxonomy" id="8319"/>
    <lineage>
        <taxon>Eukaryota</taxon>
        <taxon>Metazoa</taxon>
        <taxon>Chordata</taxon>
        <taxon>Craniata</taxon>
        <taxon>Vertebrata</taxon>
        <taxon>Euteleostomi</taxon>
        <taxon>Amphibia</taxon>
        <taxon>Batrachia</taxon>
        <taxon>Caudata</taxon>
        <taxon>Salamandroidea</taxon>
        <taxon>Salamandridae</taxon>
        <taxon>Pleurodelinae</taxon>
        <taxon>Pleurodeles</taxon>
    </lineage>
</organism>
<feature type="region of interest" description="Disordered" evidence="1">
    <location>
        <begin position="1"/>
        <end position="71"/>
    </location>
</feature>
<dbReference type="Proteomes" id="UP001066276">
    <property type="component" value="Chromosome 2_1"/>
</dbReference>
<protein>
    <submittedName>
        <fullName evidence="2">Uncharacterized protein</fullName>
    </submittedName>
</protein>
<sequence length="208" mass="22030">MGVILSLAGGGSRPPSGNRQKTVPRSKDRGGHSGFPTGLAGDRRKSSRQPSGKHPSHEDAGSEWSRRSGKVRRVQLHLSRISVSAKQTLKFFVGPSYGGPCSAHAIGMGTAGGLQGPHGTPYRHPVPGGRTARNRMAVRGVRIPMAAQQAAPPWRIPMGNGKSAVHRQLSASGRGCTAAVRMPGGAPPACWRCYRQPPPWRYLPPGSE</sequence>
<keyword evidence="3" id="KW-1185">Reference proteome</keyword>
<feature type="compositionally biased region" description="Basic and acidic residues" evidence="1">
    <location>
        <begin position="55"/>
        <end position="66"/>
    </location>
</feature>
<gene>
    <name evidence="2" type="ORF">NDU88_002614</name>
</gene>
<comment type="caution">
    <text evidence="2">The sequence shown here is derived from an EMBL/GenBank/DDBJ whole genome shotgun (WGS) entry which is preliminary data.</text>
</comment>
<evidence type="ECO:0000313" key="2">
    <source>
        <dbReference type="EMBL" id="KAJ1198775.1"/>
    </source>
</evidence>
<dbReference type="EMBL" id="JANPWB010000003">
    <property type="protein sequence ID" value="KAJ1198775.1"/>
    <property type="molecule type" value="Genomic_DNA"/>
</dbReference>
<proteinExistence type="predicted"/>
<evidence type="ECO:0000256" key="1">
    <source>
        <dbReference type="SAM" id="MobiDB-lite"/>
    </source>
</evidence>